<dbReference type="PROSITE" id="PS51721">
    <property type="entry name" value="G_CP"/>
    <property type="match status" value="1"/>
</dbReference>
<dbReference type="Proteomes" id="UP000826550">
    <property type="component" value="Chromosome"/>
</dbReference>
<evidence type="ECO:0000313" key="13">
    <source>
        <dbReference type="EMBL" id="QYN53402.1"/>
    </source>
</evidence>
<dbReference type="SUPFAM" id="SSF52540">
    <property type="entry name" value="P-loop containing nucleoside triphosphate hydrolases"/>
    <property type="match status" value="1"/>
</dbReference>
<evidence type="ECO:0000313" key="14">
    <source>
        <dbReference type="Proteomes" id="UP000826550"/>
    </source>
</evidence>
<evidence type="ECO:0000256" key="9">
    <source>
        <dbReference type="ARBA" id="ARBA00023134"/>
    </source>
</evidence>
<dbReference type="InterPro" id="IPR027417">
    <property type="entry name" value="P-loop_NTPase"/>
</dbReference>
<keyword evidence="9 10" id="KW-0342">GTP-binding</keyword>
<dbReference type="Gene3D" id="1.10.40.50">
    <property type="entry name" value="Probable gtpase engc, domain 3"/>
    <property type="match status" value="1"/>
</dbReference>
<evidence type="ECO:0000256" key="8">
    <source>
        <dbReference type="ARBA" id="ARBA00022884"/>
    </source>
</evidence>
<dbReference type="PROSITE" id="PS50936">
    <property type="entry name" value="ENGC_GTPASE"/>
    <property type="match status" value="1"/>
</dbReference>
<comment type="function">
    <text evidence="10">One of several proteins that assist in the late maturation steps of the functional core of the 30S ribosomal subunit. Helps release RbfA from mature subunits. May play a role in the assembly of ribosomal proteins into the subunit. Circularly permuted GTPase that catalyzes slow GTP hydrolysis, GTPase activity is stimulated by the 30S ribosomal subunit.</text>
</comment>
<feature type="domain" description="EngC GTPase" evidence="11">
    <location>
        <begin position="96"/>
        <end position="244"/>
    </location>
</feature>
<evidence type="ECO:0000256" key="7">
    <source>
        <dbReference type="ARBA" id="ARBA00022833"/>
    </source>
</evidence>
<comment type="subcellular location">
    <subcellularLocation>
        <location evidence="10">Cytoplasm</location>
    </subcellularLocation>
</comment>
<dbReference type="NCBIfam" id="TIGR00157">
    <property type="entry name" value="ribosome small subunit-dependent GTPase A"/>
    <property type="match status" value="1"/>
</dbReference>
<evidence type="ECO:0000256" key="4">
    <source>
        <dbReference type="ARBA" id="ARBA00022730"/>
    </source>
</evidence>
<dbReference type="InterPro" id="IPR010914">
    <property type="entry name" value="RsgA_GTPase_dom"/>
</dbReference>
<comment type="similarity">
    <text evidence="10">Belongs to the TRAFAC class YlqF/YawG GTPase family. RsgA subfamily.</text>
</comment>
<feature type="domain" description="CP-type G" evidence="12">
    <location>
        <begin position="87"/>
        <end position="246"/>
    </location>
</feature>
<keyword evidence="2 10" id="KW-0690">Ribosome biogenesis</keyword>
<comment type="cofactor">
    <cofactor evidence="10">
        <name>Zn(2+)</name>
        <dbReference type="ChEBI" id="CHEBI:29105"/>
    </cofactor>
    <text evidence="10">Binds 1 zinc ion per subunit.</text>
</comment>
<organism evidence="13 14">
    <name type="scientific">Lactobacillus panisapium</name>
    <dbReference type="NCBI Taxonomy" id="2012495"/>
    <lineage>
        <taxon>Bacteria</taxon>
        <taxon>Bacillati</taxon>
        <taxon>Bacillota</taxon>
        <taxon>Bacilli</taxon>
        <taxon>Lactobacillales</taxon>
        <taxon>Lactobacillaceae</taxon>
        <taxon>Lactobacillus</taxon>
    </lineage>
</organism>
<evidence type="ECO:0000256" key="10">
    <source>
        <dbReference type="HAMAP-Rule" id="MF_01820"/>
    </source>
</evidence>
<evidence type="ECO:0000259" key="12">
    <source>
        <dbReference type="PROSITE" id="PS51721"/>
    </source>
</evidence>
<dbReference type="Pfam" id="PF03193">
    <property type="entry name" value="RsgA_GTPase"/>
    <property type="match status" value="1"/>
</dbReference>
<keyword evidence="14" id="KW-1185">Reference proteome</keyword>
<keyword evidence="1 10" id="KW-0963">Cytoplasm</keyword>
<evidence type="ECO:0000256" key="3">
    <source>
        <dbReference type="ARBA" id="ARBA00022723"/>
    </source>
</evidence>
<dbReference type="RefSeq" id="WP_220220096.1">
    <property type="nucleotide sequence ID" value="NZ_CP048268.1"/>
</dbReference>
<dbReference type="HAMAP" id="MF_01820">
    <property type="entry name" value="GTPase_RsgA"/>
    <property type="match status" value="1"/>
</dbReference>
<evidence type="ECO:0000259" key="11">
    <source>
        <dbReference type="PROSITE" id="PS50936"/>
    </source>
</evidence>
<keyword evidence="4 10" id="KW-0699">rRNA-binding</keyword>
<feature type="binding site" evidence="10">
    <location>
        <position position="267"/>
    </location>
    <ligand>
        <name>Zn(2+)</name>
        <dbReference type="ChEBI" id="CHEBI:29105"/>
    </ligand>
</feature>
<reference evidence="13 14" key="1">
    <citation type="submission" date="2020-01" db="EMBL/GenBank/DDBJ databases">
        <title>Vast differences in strain-level diversity in the gut microbiota of two closely related honey bee species.</title>
        <authorList>
            <person name="Ellegaard K.M."/>
            <person name="Suenami S."/>
            <person name="Miyazaki R."/>
            <person name="Engel P."/>
        </authorList>
    </citation>
    <scope>NUCLEOTIDE SEQUENCE [LARGE SCALE GENOMIC DNA]</scope>
    <source>
        <strain evidence="13 14">ESL0416</strain>
    </source>
</reference>
<protein>
    <recommendedName>
        <fullName evidence="10">Small ribosomal subunit biogenesis GTPase RsgA</fullName>
        <ecNumber evidence="10">3.6.1.-</ecNumber>
    </recommendedName>
</protein>
<gene>
    <name evidence="10 13" type="primary">rsgA</name>
    <name evidence="13" type="ORF">GYM71_08200</name>
</gene>
<keyword evidence="5 10" id="KW-0547">Nucleotide-binding</keyword>
<feature type="binding site" evidence="10">
    <location>
        <begin position="187"/>
        <end position="195"/>
    </location>
    <ligand>
        <name>GTP</name>
        <dbReference type="ChEBI" id="CHEBI:37565"/>
    </ligand>
</feature>
<proteinExistence type="inferred from homology"/>
<dbReference type="CDD" id="cd01854">
    <property type="entry name" value="YjeQ_EngC"/>
    <property type="match status" value="1"/>
</dbReference>
<evidence type="ECO:0000256" key="2">
    <source>
        <dbReference type="ARBA" id="ARBA00022517"/>
    </source>
</evidence>
<feature type="binding site" evidence="10">
    <location>
        <begin position="136"/>
        <end position="139"/>
    </location>
    <ligand>
        <name>GTP</name>
        <dbReference type="ChEBI" id="CHEBI:37565"/>
    </ligand>
</feature>
<dbReference type="InterPro" id="IPR004881">
    <property type="entry name" value="Ribosome_biogen_GTPase_RsgA"/>
</dbReference>
<feature type="binding site" evidence="10">
    <location>
        <position position="280"/>
    </location>
    <ligand>
        <name>Zn(2+)</name>
        <dbReference type="ChEBI" id="CHEBI:29105"/>
    </ligand>
</feature>
<keyword evidence="7 10" id="KW-0862">Zinc</keyword>
<name>A0ABX8WC87_9LACO</name>
<dbReference type="Gene3D" id="3.40.50.300">
    <property type="entry name" value="P-loop containing nucleotide triphosphate hydrolases"/>
    <property type="match status" value="1"/>
</dbReference>
<dbReference type="EC" id="3.6.1.-" evidence="10"/>
<dbReference type="EMBL" id="CP048268">
    <property type="protein sequence ID" value="QYN53402.1"/>
    <property type="molecule type" value="Genomic_DNA"/>
</dbReference>
<comment type="subunit">
    <text evidence="10">Monomer. Associates with 30S ribosomal subunit, binds 16S rRNA.</text>
</comment>
<keyword evidence="3 10" id="KW-0479">Metal-binding</keyword>
<evidence type="ECO:0000256" key="5">
    <source>
        <dbReference type="ARBA" id="ARBA00022741"/>
    </source>
</evidence>
<sequence>MELGLNTYQQHEQIDGEKTLGRISLNSADMYKVMHLDGRESNAIPKKRTEQFLVGDWVTLDPQIDFDLINERLPRYSTLGRITGEEYRAEQKCAASNIDQLFICISLNKNLTDSRINRYLYALKKDDEYQTSVVLTKSDLTSDSSKIAAQLAAKLQVPVFCTSSVTSDGIEKLRSSILPGQTVSFYGNSGVGKSSLINVVAQKEVMATSDISAKTDKGRHTTTSSRLIPIENGDFVLIDTPGVKSIGVGANDLAQVFPEIAELAKNCRFNDCRHLDEPDCAVKEAVQNGTLAQKTYDQFLALQKESELTQGYLDKKLAKKLNQKAEFKKQTINYHRYRKPPM</sequence>
<dbReference type="PANTHER" id="PTHR32120">
    <property type="entry name" value="SMALL RIBOSOMAL SUBUNIT BIOGENESIS GTPASE RSGA"/>
    <property type="match status" value="1"/>
</dbReference>
<keyword evidence="8 10" id="KW-0694">RNA-binding</keyword>
<dbReference type="InterPro" id="IPR030378">
    <property type="entry name" value="G_CP_dom"/>
</dbReference>
<keyword evidence="6 10" id="KW-0378">Hydrolase</keyword>
<evidence type="ECO:0000256" key="6">
    <source>
        <dbReference type="ARBA" id="ARBA00022801"/>
    </source>
</evidence>
<evidence type="ECO:0000256" key="1">
    <source>
        <dbReference type="ARBA" id="ARBA00022490"/>
    </source>
</evidence>
<feature type="binding site" evidence="10">
    <location>
        <position position="272"/>
    </location>
    <ligand>
        <name>Zn(2+)</name>
        <dbReference type="ChEBI" id="CHEBI:29105"/>
    </ligand>
</feature>
<accession>A0ABX8WC87</accession>
<feature type="binding site" evidence="10">
    <location>
        <position position="274"/>
    </location>
    <ligand>
        <name>Zn(2+)</name>
        <dbReference type="ChEBI" id="CHEBI:29105"/>
    </ligand>
</feature>
<dbReference type="PANTHER" id="PTHR32120:SF10">
    <property type="entry name" value="SMALL RIBOSOMAL SUBUNIT BIOGENESIS GTPASE RSGA"/>
    <property type="match status" value="1"/>
</dbReference>